<reference evidence="5 6" key="1">
    <citation type="submission" date="2019-03" db="EMBL/GenBank/DDBJ databases">
        <title>Genomic analyses of the natural microbiome of Caenorhabditis elegans.</title>
        <authorList>
            <person name="Samuel B."/>
        </authorList>
    </citation>
    <scope>NUCLEOTIDE SEQUENCE [LARGE SCALE GENOMIC DNA]</scope>
    <source>
        <strain evidence="5 6">JUb102</strain>
    </source>
</reference>
<feature type="coiled-coil region" evidence="1">
    <location>
        <begin position="347"/>
        <end position="374"/>
    </location>
</feature>
<dbReference type="InterPro" id="IPR010812">
    <property type="entry name" value="HrpJ-like"/>
</dbReference>
<accession>A0A4R3NGW7</accession>
<dbReference type="Gene3D" id="1.10.150.630">
    <property type="match status" value="1"/>
</dbReference>
<feature type="domain" description="Hypersensitivity response secretion-like HrpJ" evidence="4">
    <location>
        <begin position="43"/>
        <end position="203"/>
    </location>
</feature>
<dbReference type="GO" id="GO:0009986">
    <property type="term" value="C:cell surface"/>
    <property type="evidence" value="ECO:0007669"/>
    <property type="project" value="InterPro"/>
</dbReference>
<evidence type="ECO:0000313" key="5">
    <source>
        <dbReference type="EMBL" id="TCT30906.1"/>
    </source>
</evidence>
<feature type="region of interest" description="Disordered" evidence="2">
    <location>
        <begin position="14"/>
        <end position="37"/>
    </location>
</feature>
<dbReference type="EMBL" id="SMAS01000008">
    <property type="protein sequence ID" value="TCT30906.1"/>
    <property type="molecule type" value="Genomic_DNA"/>
</dbReference>
<sequence length="375" mass="42802">MAITPLSYSNRTLLSAQDKSRTATKSSDDSDEAARGAGVIDSSSEYASMAMLAASHVRRGGSKKGQEEEWMRFAERILENNADEKVLRIEGILNRQLMTPQQLRAFLLQFFSDPSDLLMVLAALINRKKLKQEQIDHLQELERLLLTEDTNRTAQAGANIALIAKAFTQTLRESAGNLRTLYREFIGYDGPVVYLYEQWVEEMELAQRENMMRYLARALACDLQALPLGDLNISEFGSFFTRIGRLRELQSLDRTFSQQFLQSGLFRQQASLSQKQLSQSLLPQSQLEKVLSQLFTSGIRSQESFNDKLVNFIQEQLSAMTTDLRARFVQLLIIAFSIIPVAIFYSLEARDELLDQLKIQMDQLLAQEQRLRRQP</sequence>
<evidence type="ECO:0000313" key="6">
    <source>
        <dbReference type="Proteomes" id="UP000295055"/>
    </source>
</evidence>
<dbReference type="SUPFAM" id="SSF140591">
    <property type="entry name" value="Type III secretion system domain"/>
    <property type="match status" value="2"/>
</dbReference>
<feature type="transmembrane region" description="Helical" evidence="3">
    <location>
        <begin position="328"/>
        <end position="347"/>
    </location>
</feature>
<dbReference type="Pfam" id="PF07201">
    <property type="entry name" value="HrpJ"/>
    <property type="match status" value="1"/>
</dbReference>
<keyword evidence="3" id="KW-0812">Transmembrane</keyword>
<gene>
    <name evidence="5" type="ORF">EC835_10855</name>
</gene>
<evidence type="ECO:0000256" key="1">
    <source>
        <dbReference type="SAM" id="Coils"/>
    </source>
</evidence>
<dbReference type="Proteomes" id="UP000295055">
    <property type="component" value="Unassembled WGS sequence"/>
</dbReference>
<dbReference type="GO" id="GO:0030254">
    <property type="term" value="P:protein secretion by the type III secretion system"/>
    <property type="evidence" value="ECO:0007669"/>
    <property type="project" value="InterPro"/>
</dbReference>
<dbReference type="GO" id="GO:0050709">
    <property type="term" value="P:negative regulation of protein secretion"/>
    <property type="evidence" value="ECO:0007669"/>
    <property type="project" value="InterPro"/>
</dbReference>
<dbReference type="AlphaFoldDB" id="A0A4R3NGW7"/>
<keyword evidence="3" id="KW-1133">Transmembrane helix</keyword>
<dbReference type="OrthoDB" id="6466360at2"/>
<proteinExistence type="predicted"/>
<protein>
    <submittedName>
        <fullName evidence="5">Type III secretion protein W</fullName>
    </submittedName>
</protein>
<evidence type="ECO:0000259" key="4">
    <source>
        <dbReference type="Pfam" id="PF07201"/>
    </source>
</evidence>
<keyword evidence="3" id="KW-0472">Membrane</keyword>
<feature type="compositionally biased region" description="Basic and acidic residues" evidence="2">
    <location>
        <begin position="18"/>
        <end position="34"/>
    </location>
</feature>
<dbReference type="NCBIfam" id="TIGR02568">
    <property type="entry name" value="LcrE"/>
    <property type="match status" value="1"/>
</dbReference>
<comment type="caution">
    <text evidence="5">The sequence shown here is derived from an EMBL/GenBank/DDBJ whole genome shotgun (WGS) entry which is preliminary data.</text>
</comment>
<evidence type="ECO:0000256" key="2">
    <source>
        <dbReference type="SAM" id="MobiDB-lite"/>
    </source>
</evidence>
<organism evidence="5 6">
    <name type="scientific">Providencia alcalifaciens</name>
    <dbReference type="NCBI Taxonomy" id="126385"/>
    <lineage>
        <taxon>Bacteria</taxon>
        <taxon>Pseudomonadati</taxon>
        <taxon>Pseudomonadota</taxon>
        <taxon>Gammaproteobacteria</taxon>
        <taxon>Enterobacterales</taxon>
        <taxon>Morganellaceae</taxon>
        <taxon>Providencia</taxon>
    </lineage>
</organism>
<name>A0A4R3NGW7_9GAMM</name>
<keyword evidence="1" id="KW-0175">Coiled coil</keyword>
<evidence type="ECO:0000256" key="3">
    <source>
        <dbReference type="SAM" id="Phobius"/>
    </source>
</evidence>
<dbReference type="InterPro" id="IPR013401">
    <property type="entry name" value="T3SS_LcrE"/>
</dbReference>
<dbReference type="RefSeq" id="WP_132496843.1">
    <property type="nucleotide sequence ID" value="NZ_SMAS01000008.1"/>
</dbReference>
<dbReference type="GO" id="GO:0019867">
    <property type="term" value="C:outer membrane"/>
    <property type="evidence" value="ECO:0007669"/>
    <property type="project" value="InterPro"/>
</dbReference>